<sequence>MNYSNAIVEDLMRQFKNVIGKDFEKYRNHVYRVFINCLLLDNEKTNEEKYSIAAVLHDIGIWTNNTIDYIDPSVIRARQYLTSVGKDEWAEEITQMIYWHHKIKCYNGDYKQTVETFRRADLMDVSLGLFKFGNNHNTLKDSKKQFPNKGFHVFLLKKLGVNFIRHPLNPLPMFKR</sequence>
<gene>
    <name evidence="2" type="ORF">QTN47_18275</name>
</gene>
<keyword evidence="3" id="KW-1185">Reference proteome</keyword>
<reference evidence="2 3" key="1">
    <citation type="submission" date="2023-07" db="EMBL/GenBank/DDBJ databases">
        <authorList>
            <person name="Lian W.-H."/>
        </authorList>
    </citation>
    <scope>NUCLEOTIDE SEQUENCE [LARGE SCALE GENOMIC DNA]</scope>
    <source>
        <strain evidence="2 3">SYSU DXS3180</strain>
    </source>
</reference>
<organism evidence="2 3">
    <name type="scientific">Danxiaibacter flavus</name>
    <dbReference type="NCBI Taxonomy" id="3049108"/>
    <lineage>
        <taxon>Bacteria</taxon>
        <taxon>Pseudomonadati</taxon>
        <taxon>Bacteroidota</taxon>
        <taxon>Chitinophagia</taxon>
        <taxon>Chitinophagales</taxon>
        <taxon>Chitinophagaceae</taxon>
        <taxon>Danxiaibacter</taxon>
    </lineage>
</organism>
<evidence type="ECO:0000313" key="3">
    <source>
        <dbReference type="Proteomes" id="UP001560573"/>
    </source>
</evidence>
<dbReference type="EMBL" id="JAULBC010000006">
    <property type="protein sequence ID" value="MEX6689460.1"/>
    <property type="molecule type" value="Genomic_DNA"/>
</dbReference>
<name>A0ABV3ZIY5_9BACT</name>
<dbReference type="SUPFAM" id="SSF109604">
    <property type="entry name" value="HD-domain/PDEase-like"/>
    <property type="match status" value="1"/>
</dbReference>
<dbReference type="Gene3D" id="1.10.3210.10">
    <property type="entry name" value="Hypothetical protein af1432"/>
    <property type="match status" value="1"/>
</dbReference>
<dbReference type="InterPro" id="IPR006674">
    <property type="entry name" value="HD_domain"/>
</dbReference>
<proteinExistence type="predicted"/>
<feature type="domain" description="HD" evidence="1">
    <location>
        <begin position="28"/>
        <end position="104"/>
    </location>
</feature>
<dbReference type="RefSeq" id="WP_369330867.1">
    <property type="nucleotide sequence ID" value="NZ_JAULBC010000006.1"/>
</dbReference>
<protein>
    <recommendedName>
        <fullName evidence="1">HD domain-containing protein</fullName>
    </recommendedName>
</protein>
<comment type="caution">
    <text evidence="2">The sequence shown here is derived from an EMBL/GenBank/DDBJ whole genome shotgun (WGS) entry which is preliminary data.</text>
</comment>
<dbReference type="Proteomes" id="UP001560573">
    <property type="component" value="Unassembled WGS sequence"/>
</dbReference>
<evidence type="ECO:0000313" key="2">
    <source>
        <dbReference type="EMBL" id="MEX6689460.1"/>
    </source>
</evidence>
<accession>A0ABV3ZIY5</accession>
<evidence type="ECO:0000259" key="1">
    <source>
        <dbReference type="Pfam" id="PF01966"/>
    </source>
</evidence>
<dbReference type="Pfam" id="PF01966">
    <property type="entry name" value="HD"/>
    <property type="match status" value="1"/>
</dbReference>